<evidence type="ECO:0000313" key="2">
    <source>
        <dbReference type="Proteomes" id="UP000632377"/>
    </source>
</evidence>
<name>A0ABS1T8A9_9CLOT</name>
<protein>
    <submittedName>
        <fullName evidence="1">Uncharacterized protein</fullName>
    </submittedName>
</protein>
<reference evidence="1 2" key="1">
    <citation type="submission" date="2021-01" db="EMBL/GenBank/DDBJ databases">
        <title>Genome public.</title>
        <authorList>
            <person name="Liu C."/>
            <person name="Sun Q."/>
        </authorList>
    </citation>
    <scope>NUCLEOTIDE SEQUENCE [LARGE SCALE GENOMIC DNA]</scope>
    <source>
        <strain evidence="1 2">YIM B02515</strain>
    </source>
</reference>
<dbReference type="EMBL" id="JAESWC010000002">
    <property type="protein sequence ID" value="MBL4935567.1"/>
    <property type="molecule type" value="Genomic_DNA"/>
</dbReference>
<comment type="caution">
    <text evidence="1">The sequence shown here is derived from an EMBL/GenBank/DDBJ whole genome shotgun (WGS) entry which is preliminary data.</text>
</comment>
<proteinExistence type="predicted"/>
<gene>
    <name evidence="1" type="ORF">JK636_07315</name>
</gene>
<keyword evidence="2" id="KW-1185">Reference proteome</keyword>
<sequence>MVKINDILEFKKENFFDGAVQADWFYDDRMRVKSSDSYIFHGPKYYGVNQSDVTKTKHKLIDTASFVKVIYDKLYDNFQSSRFMLTIAGYGAGKSHLSVTLASLLSGDNNELRNSIIEKLYNVDEGIGREIKEKEDKNLIIVLNGMNDFNLNNEILKSAKKSLKMNALDDSIFEDMTIAYQTAANFLNTTFAAFQDSYMNFASKSARFKRLKASELVKLLSAKVFEDAEAYEIINEVYKEKTGSFIKWEEGISASSILTKLHDKYVIKEKKFKGIIILFDEFGRYLEYAAAHPNLASESAIQQIFEAVQNCKPSLLFVGFIQSDLSAYLSRVSNQNIARYVSRYENSDKYYLSSNLETVLANLVKKKSKNAEDIVNNIFNNTLKSFAHRLFENMNRWIPENSAKSVWSSEQLFNQTIVRGCYPIHPATISFLSLLSSWMQQRSTLSFLSEIFDGYKDQVVGENGIPYIYPTAVIKSRIFNEMLNAEEKGRHQGQQCTQFNDLMDKFEEKLSEQEKDILRGILLLNIARYKIYDRADNILALMYNTGFTEEETRTVLNNLENELGIIYFDQALKRYAFTAESNSKVDFNKEFAIKKLKVSRHGLFNALNDEIKREIGLDKLEETPFGRVNGITTGEWNFNKKFIEIDEFDERYAINLISEFKAAVHPDTPKGSIVFLYSNRGRNDLVIDAQKVIEKYNLDALPFIMYLINDDDDTISDALLEIRSLSAFSLEERNKFKKYISIKYDENTKKIIRRFNELARKRQIITSNGIEVTELRLKDMCMKKFEDIYKSAIPFVFDGFEKKVTAGVRKRYNNVATAIINRTICSKSSFESLDIELRNRINSVLSVNSTNSWKVLLDTHILTEPVSPVLKRIYDNILKSIKSADSISVERILNEYMLPPYGVNIYSLVLFFIYVLSYNSKNIEIYSGTSKIKINALQTYFNDEKKEIVQNVLKLKVGFREKVSDNVIKDFIDEVNSNTRIERCEELLQRANKIRQDEDIPENLEGILINIETQLKIGVEASNKIYRDLEEAKKEYEESFEKSFKPFNYVRINSYISNIKEGKIPRTNFYYSAEYIEKIQGIREKSLEKIVSGLENYLDKIKLDVNNIDNIKRATVQLCKLLKGIGSVEFAEKIEHKIISIEVRLKEKAKYETILAQCDEELGRCEEYIVKYNSFDQAERILIYWSDYLNSNKVPDDIRNEYLPKLGKLRAILDKMYEKIVEDTKALISKVETLTDSTQLKKYKEELEKTLKKGVHNDFKEIFTKLIELCEDVINDINSLYNAELTRSELERDASLLKNKYSKEILINIVNNSIAEKYDKENTKEESWRQKYIKNIKELTTMSPSQLLQWKSQTELKPYYLTDETLEECEMILDIVNEKLVQFKIENIIELFKQLDDKQRQLCVEKLKSV</sequence>
<accession>A0ABS1T8A9</accession>
<evidence type="ECO:0000313" key="1">
    <source>
        <dbReference type="EMBL" id="MBL4935567.1"/>
    </source>
</evidence>
<organism evidence="1 2">
    <name type="scientific">Clostridium rhizosphaerae</name>
    <dbReference type="NCBI Taxonomy" id="2803861"/>
    <lineage>
        <taxon>Bacteria</taxon>
        <taxon>Bacillati</taxon>
        <taxon>Bacillota</taxon>
        <taxon>Clostridia</taxon>
        <taxon>Eubacteriales</taxon>
        <taxon>Clostridiaceae</taxon>
        <taxon>Clostridium</taxon>
    </lineage>
</organism>
<dbReference type="RefSeq" id="WP_202748168.1">
    <property type="nucleotide sequence ID" value="NZ_JAESWC010000002.1"/>
</dbReference>
<dbReference type="Proteomes" id="UP000632377">
    <property type="component" value="Unassembled WGS sequence"/>
</dbReference>